<name>A0A2I0ILL5_PUNGR</name>
<dbReference type="EMBL" id="PGOL01002823">
    <property type="protein sequence ID" value="PKI44889.1"/>
    <property type="molecule type" value="Genomic_DNA"/>
</dbReference>
<protein>
    <submittedName>
        <fullName evidence="3">Uncharacterized protein</fullName>
    </submittedName>
</protein>
<evidence type="ECO:0000313" key="4">
    <source>
        <dbReference type="Proteomes" id="UP000233551"/>
    </source>
</evidence>
<dbReference type="PANTHER" id="PTHR36765">
    <property type="entry name" value="EXPRESSED PROTEIN"/>
    <property type="match status" value="1"/>
</dbReference>
<sequence>MPRALTHTHTEGERERGSTTRRKVDRRRLLTLSAQAGTDTIGQARANDHWAGLDRSNVVRFEWTGLKTAGSEESFSSSLSSSGEEDGDEEWKAAISSVAASADPFAATGTSTTSSSAAANTISNGCALASVPDRSIPRDEDDDPNHHRIKARLPKHYLIKAQKLLDEIVEKNIEMVRAPVDIPDNDDAVPDEGGIRLFKNAPFGIVFDHIGYFVASDELKGPRKKPRILPGEKIDEKSKKFKRQVESVVVDGFDVISIAKAARERSLARLEAKDARAKAAARREEERVAELKKIRGERWLPSMAKEMQPKPQRK</sequence>
<comment type="caution">
    <text evidence="3">The sequence shown here is derived from an EMBL/GenBank/DDBJ whole genome shotgun (WGS) entry which is preliminary data.</text>
</comment>
<dbReference type="AlphaFoldDB" id="A0A2I0ILL5"/>
<proteinExistence type="predicted"/>
<keyword evidence="4" id="KW-1185">Reference proteome</keyword>
<dbReference type="Proteomes" id="UP000233551">
    <property type="component" value="Unassembled WGS sequence"/>
</dbReference>
<evidence type="ECO:0000256" key="1">
    <source>
        <dbReference type="SAM" id="Coils"/>
    </source>
</evidence>
<accession>A0A2I0ILL5</accession>
<feature type="region of interest" description="Disordered" evidence="2">
    <location>
        <begin position="69"/>
        <end position="90"/>
    </location>
</feature>
<gene>
    <name evidence="3" type="ORF">CRG98_034837</name>
</gene>
<evidence type="ECO:0000256" key="2">
    <source>
        <dbReference type="SAM" id="MobiDB-lite"/>
    </source>
</evidence>
<organism evidence="3 4">
    <name type="scientific">Punica granatum</name>
    <name type="common">Pomegranate</name>
    <dbReference type="NCBI Taxonomy" id="22663"/>
    <lineage>
        <taxon>Eukaryota</taxon>
        <taxon>Viridiplantae</taxon>
        <taxon>Streptophyta</taxon>
        <taxon>Embryophyta</taxon>
        <taxon>Tracheophyta</taxon>
        <taxon>Spermatophyta</taxon>
        <taxon>Magnoliopsida</taxon>
        <taxon>eudicotyledons</taxon>
        <taxon>Gunneridae</taxon>
        <taxon>Pentapetalae</taxon>
        <taxon>rosids</taxon>
        <taxon>malvids</taxon>
        <taxon>Myrtales</taxon>
        <taxon>Lythraceae</taxon>
        <taxon>Punica</taxon>
    </lineage>
</organism>
<evidence type="ECO:0000313" key="3">
    <source>
        <dbReference type="EMBL" id="PKI44889.1"/>
    </source>
</evidence>
<dbReference type="STRING" id="22663.A0A2I0ILL5"/>
<dbReference type="PANTHER" id="PTHR36765:SF1">
    <property type="entry name" value="EXPRESSED PROTEIN"/>
    <property type="match status" value="1"/>
</dbReference>
<feature type="coiled-coil region" evidence="1">
    <location>
        <begin position="258"/>
        <end position="287"/>
    </location>
</feature>
<reference evidence="3 4" key="1">
    <citation type="submission" date="2017-11" db="EMBL/GenBank/DDBJ databases">
        <title>De-novo sequencing of pomegranate (Punica granatum L.) genome.</title>
        <authorList>
            <person name="Akparov Z."/>
            <person name="Amiraslanov A."/>
            <person name="Hajiyeva S."/>
            <person name="Abbasov M."/>
            <person name="Kaur K."/>
            <person name="Hamwieh A."/>
            <person name="Solovyev V."/>
            <person name="Salamov A."/>
            <person name="Braich B."/>
            <person name="Kosarev P."/>
            <person name="Mahmoud A."/>
            <person name="Hajiyev E."/>
            <person name="Babayeva S."/>
            <person name="Izzatullayeva V."/>
            <person name="Mammadov A."/>
            <person name="Mammadov A."/>
            <person name="Sharifova S."/>
            <person name="Ojaghi J."/>
            <person name="Eynullazada K."/>
            <person name="Bayramov B."/>
            <person name="Abdulazimova A."/>
            <person name="Shahmuradov I."/>
        </authorList>
    </citation>
    <scope>NUCLEOTIDE SEQUENCE [LARGE SCALE GENOMIC DNA]</scope>
    <source>
        <strain evidence="4">cv. AG2017</strain>
        <tissue evidence="3">Leaf</tissue>
    </source>
</reference>
<feature type="region of interest" description="Disordered" evidence="2">
    <location>
        <begin position="1"/>
        <end position="26"/>
    </location>
</feature>
<feature type="compositionally biased region" description="Basic and acidic residues" evidence="2">
    <location>
        <begin position="8"/>
        <end position="18"/>
    </location>
</feature>
<feature type="region of interest" description="Disordered" evidence="2">
    <location>
        <begin position="129"/>
        <end position="148"/>
    </location>
</feature>
<feature type="compositionally biased region" description="Low complexity" evidence="2">
    <location>
        <begin position="71"/>
        <end position="82"/>
    </location>
</feature>
<keyword evidence="1" id="KW-0175">Coiled coil</keyword>